<evidence type="ECO:0000259" key="4">
    <source>
        <dbReference type="PROSITE" id="PS50043"/>
    </source>
</evidence>
<dbReference type="InterPro" id="IPR036388">
    <property type="entry name" value="WH-like_DNA-bd_sf"/>
</dbReference>
<dbReference type="PANTHER" id="PTHR44688:SF25">
    <property type="entry name" value="HTH LUXR-TYPE DOMAIN-CONTAINING PROTEIN"/>
    <property type="match status" value="1"/>
</dbReference>
<dbReference type="CDD" id="cd06170">
    <property type="entry name" value="LuxR_C_like"/>
    <property type="match status" value="1"/>
</dbReference>
<evidence type="ECO:0000256" key="1">
    <source>
        <dbReference type="ARBA" id="ARBA00023015"/>
    </source>
</evidence>
<dbReference type="KEGG" id="req:REQ_45340"/>
<dbReference type="AlphaFoldDB" id="A0A3S5YD32"/>
<sequence length="866" mass="95045">MRERRQNGITGPMPSRSSAWAPARKRLLARLDRNSPITVIRAPRGFGKINLLVSWLESARSEYRAVLWISAPAETTTSEEFWRSAIERIRAAGIIAGETDPSPDNTSAAEQVREYLAHCGAPVLLVLVRIDLVHDVRIEDEILHLLDRCHNVNIVATACDRSLFGDPVVMEPTHELILARDLLYTREDAEELFAHAEISLEPGELDYIRTRTGGLPALMRIAVVVTKNLPDSPERRELLAHRLDSTIARYVQSTVLEHPSIDESRDFVITVATARVITEEIARLLTGADDAVRRLEILESAGIVNHCETTVEDAWEFAPAVRDCLLAAQAQVGIDRDERLTVLARHEVQRGNIASGLGYAVEAKDWDFVLDLISDHWVRLIDSHFGLLRSTLSGLPEEHLDAHPAIKAGRDLFILLGAQPTIPADALPSRPAALEQLGTTEKARDALSVGCVQTLMLRLGGEHERAAEMTRRLTHLVRGALDTRPDDIADQLPVMRLQWGITYELAGAFAESAVELRLAHRGALAQGVDFVARNAAGNSAMNWAVTGEPRRAEEWIELENAHPDPDGWLEPMVKVGGLVARTLVALDRLDIAAADHWLDELGEASEREELWPFVTLAHCRHALATGQAYAGMAVLQRAIASHAARLRPGSKVASLTSALEVELRLALGEGNRALSMLAERELTEPILLIPAARAHLLTGKPATALALCRKCDWFSYPFTRSQLDALLIETAAHHALGEHAAAARSWAQATAIANRTGLLGMLATVPRALLTDLDAAARTPSKAVAALLATDAREVYPAAVHHVELTERERAVLAELARGLSTLEIARTLFVSTNTVKSQLRTLYRKIDAHSRDEALEIAYRTGLID</sequence>
<keyword evidence="2" id="KW-0238">DNA-binding</keyword>
<keyword evidence="3" id="KW-0804">Transcription</keyword>
<dbReference type="PROSITE" id="PS50043">
    <property type="entry name" value="HTH_LUXR_2"/>
    <property type="match status" value="1"/>
</dbReference>
<dbReference type="Proteomes" id="UP001154400">
    <property type="component" value="Chromosome"/>
</dbReference>
<evidence type="ECO:0000256" key="2">
    <source>
        <dbReference type="ARBA" id="ARBA00023125"/>
    </source>
</evidence>
<feature type="domain" description="HTH luxR-type" evidence="4">
    <location>
        <begin position="798"/>
        <end position="863"/>
    </location>
</feature>
<dbReference type="PANTHER" id="PTHR44688">
    <property type="entry name" value="DNA-BINDING TRANSCRIPTIONAL ACTIVATOR DEVR_DOSR"/>
    <property type="match status" value="1"/>
</dbReference>
<keyword evidence="1" id="KW-0805">Transcription regulation</keyword>
<protein>
    <submittedName>
        <fullName evidence="5">LuxR family transcriptional regulator</fullName>
    </submittedName>
</protein>
<name>A0A3S5YD32_RHOH1</name>
<dbReference type="InterPro" id="IPR000792">
    <property type="entry name" value="Tscrpt_reg_LuxR_C"/>
</dbReference>
<dbReference type="Gene3D" id="1.10.10.10">
    <property type="entry name" value="Winged helix-like DNA-binding domain superfamily/Winged helix DNA-binding domain"/>
    <property type="match status" value="1"/>
</dbReference>
<dbReference type="InterPro" id="IPR016032">
    <property type="entry name" value="Sig_transdc_resp-reg_C-effctor"/>
</dbReference>
<dbReference type="SUPFAM" id="SSF46894">
    <property type="entry name" value="C-terminal effector domain of the bipartite response regulators"/>
    <property type="match status" value="1"/>
</dbReference>
<dbReference type="PRINTS" id="PR00038">
    <property type="entry name" value="HTHLUXR"/>
</dbReference>
<accession>A0A3S5YD32</accession>
<evidence type="ECO:0000313" key="6">
    <source>
        <dbReference type="Proteomes" id="UP000006892"/>
    </source>
</evidence>
<dbReference type="GO" id="GO:0003677">
    <property type="term" value="F:DNA binding"/>
    <property type="evidence" value="ECO:0007669"/>
    <property type="project" value="UniProtKB-KW"/>
</dbReference>
<dbReference type="GO" id="GO:0006355">
    <property type="term" value="P:regulation of DNA-templated transcription"/>
    <property type="evidence" value="ECO:0007669"/>
    <property type="project" value="InterPro"/>
</dbReference>
<evidence type="ECO:0000313" key="5">
    <source>
        <dbReference type="EMBL" id="CBH50491.1"/>
    </source>
</evidence>
<reference evidence="5" key="1">
    <citation type="journal article" date="2010" name="PLoS Genet.">
        <title>The genome of a pathogenic rhodococcus: cooptive virulence underpinned by key gene acquisitions.</title>
        <authorList>
            <person name="Letek M."/>
            <person name="Gonzalez P."/>
            <person name="Macarthur I."/>
            <person name="Rodriguez H."/>
            <person name="Freeman T.C."/>
            <person name="Valero-Rello A."/>
            <person name="Blanco M."/>
            <person name="Buckley T."/>
            <person name="Cherevach I."/>
            <person name="Fahey R."/>
            <person name="Hapeshi A."/>
            <person name="Holdstock J."/>
            <person name="Leadon D."/>
            <person name="Navas J."/>
            <person name="Ocampo A."/>
            <person name="Quail M.A."/>
            <person name="Sanders M."/>
            <person name="Scortti M.M."/>
            <person name="Prescott J.F."/>
            <person name="Fogarty U."/>
            <person name="Meijer W.G."/>
            <person name="Parkhill J."/>
            <person name="Bentley S.D."/>
            <person name="Vazquez-Boland J.A."/>
        </authorList>
    </citation>
    <scope>NUCLEOTIDE SEQUENCE [LARGE SCALE GENOMIC DNA]</scope>
    <source>
        <strain evidence="5 6">103S</strain>
    </source>
</reference>
<dbReference type="Pfam" id="PF00196">
    <property type="entry name" value="GerE"/>
    <property type="match status" value="1"/>
</dbReference>
<dbReference type="SMART" id="SM00421">
    <property type="entry name" value="HTH_LUXR"/>
    <property type="match status" value="1"/>
</dbReference>
<evidence type="ECO:0000256" key="3">
    <source>
        <dbReference type="ARBA" id="ARBA00023163"/>
    </source>
</evidence>
<organism evidence="5">
    <name type="scientific">Rhodococcus hoagii (strain 103S)</name>
    <name type="common">Rhodococcus equi</name>
    <dbReference type="NCBI Taxonomy" id="685727"/>
    <lineage>
        <taxon>Bacteria</taxon>
        <taxon>Bacillati</taxon>
        <taxon>Actinomycetota</taxon>
        <taxon>Actinomycetes</taxon>
        <taxon>Mycobacteriales</taxon>
        <taxon>Nocardiaceae</taxon>
        <taxon>Prescottella</taxon>
    </lineage>
</organism>
<proteinExistence type="predicted"/>
<dbReference type="EMBL" id="FN563149">
    <property type="protein sequence ID" value="CBH50491.1"/>
    <property type="molecule type" value="Genomic_DNA"/>
</dbReference>
<gene>
    <name evidence="5" type="ordered locus">REQ_45340</name>
</gene>